<dbReference type="Gene3D" id="3.80.10.10">
    <property type="entry name" value="Ribonuclease Inhibitor"/>
    <property type="match status" value="2"/>
</dbReference>
<gene>
    <name evidence="3" type="ORF">SAMEA4029010_CIC11G00000002527</name>
</gene>
<dbReference type="Proteomes" id="UP000182334">
    <property type="component" value="Chromosome I"/>
</dbReference>
<evidence type="ECO:0000313" key="4">
    <source>
        <dbReference type="Proteomes" id="UP000182334"/>
    </source>
</evidence>
<feature type="compositionally biased region" description="Basic and acidic residues" evidence="1">
    <location>
        <begin position="29"/>
        <end position="39"/>
    </location>
</feature>
<feature type="domain" description="DNA repair protein rhp7 treble clef" evidence="2">
    <location>
        <begin position="128"/>
        <end position="167"/>
    </location>
</feature>
<feature type="compositionally biased region" description="Basic residues" evidence="1">
    <location>
        <begin position="80"/>
        <end position="89"/>
    </location>
</feature>
<dbReference type="InterPro" id="IPR056451">
    <property type="entry name" value="Znf_Tbcl_Rhp7"/>
</dbReference>
<dbReference type="PANTHER" id="PTHR13318">
    <property type="entry name" value="PARTNER OF PAIRED, ISOFORM B-RELATED"/>
    <property type="match status" value="1"/>
</dbReference>
<dbReference type="Pfam" id="PF23550">
    <property type="entry name" value="zf_Tbcl_Rhp7"/>
    <property type="match status" value="1"/>
</dbReference>
<dbReference type="STRING" id="45354.A0A1L0CTP7"/>
<organism evidence="3 4">
    <name type="scientific">Sungouiella intermedia</name>
    <dbReference type="NCBI Taxonomy" id="45354"/>
    <lineage>
        <taxon>Eukaryota</taxon>
        <taxon>Fungi</taxon>
        <taxon>Dikarya</taxon>
        <taxon>Ascomycota</taxon>
        <taxon>Saccharomycotina</taxon>
        <taxon>Pichiomycetes</taxon>
        <taxon>Metschnikowiaceae</taxon>
        <taxon>Sungouiella</taxon>
    </lineage>
</organism>
<feature type="region of interest" description="Disordered" evidence="1">
    <location>
        <begin position="1"/>
        <end position="116"/>
    </location>
</feature>
<sequence>MPPKKQRSGVRGPNSALTEFLRVEGITDAFRERRQRQEESPSSTTPAPESVRSSSEDASPVAQTRVRGVVDDEEEEIRAAGRKKRRIARSRGANGSPGDDGSDSGSDSDFKASDVDNDDDLDEAFKKFGEEDICVECGNPFTLTVYSRYLDDLKGYLCEDCNEILKKKERNARRNQLNARKKRKKLAQALLDKKTVRLPTLQDVCIKAITQNIGDVEALGEIGQLNINKILRILSKNRSLNDSTVSLFLNPEVKSLEFWDCSNVSSDSFNQIAAYCSKLESLTIFMCGQFHNDNLAYYKDKLPQLTKLSFNGPFLISNQFWQDFFDQAKCNLQEFEVRNTHRFGNQALISLLENRGAGLTSLKLSRLDGLDSASVYELIPQYLTPSLLTSLEISYPYKEELISDDLLIHILAITGESLRYLNVDGCTNLTDAFLTEGIAKFCPNLEVLSMRNLDLVTDDGFVEAFTEFAVINTGGLTTVDFTKCVGLGDKAVNALFDHSGETLVEASLNSLDRLSKSFLLQILTEDTAQWKKDLQNSIRDGINDSIQTEEEKKYFYSKVSLPLLTKLDIGFVRSFDDEVTEIFSEMCPKLTYLEVYGDNRCTSKAKVRSDLLVIGRQGDAI</sequence>
<evidence type="ECO:0000256" key="1">
    <source>
        <dbReference type="SAM" id="MobiDB-lite"/>
    </source>
</evidence>
<dbReference type="GO" id="GO:0031146">
    <property type="term" value="P:SCF-dependent proteasomal ubiquitin-dependent protein catabolic process"/>
    <property type="evidence" value="ECO:0007669"/>
    <property type="project" value="TreeGrafter"/>
</dbReference>
<proteinExistence type="predicted"/>
<dbReference type="EMBL" id="LT635756">
    <property type="protein sequence ID" value="SGZ46244.1"/>
    <property type="molecule type" value="Genomic_DNA"/>
</dbReference>
<dbReference type="SMART" id="SM00367">
    <property type="entry name" value="LRR_CC"/>
    <property type="match status" value="5"/>
</dbReference>
<accession>A0A1L0CTP7</accession>
<reference evidence="3 4" key="1">
    <citation type="submission" date="2016-10" db="EMBL/GenBank/DDBJ databases">
        <authorList>
            <person name="de Groot N.N."/>
        </authorList>
    </citation>
    <scope>NUCLEOTIDE SEQUENCE [LARGE SCALE GENOMIC DNA]</scope>
    <source>
        <strain evidence="3 4">CBS 141442</strain>
    </source>
</reference>
<dbReference type="InterPro" id="IPR032675">
    <property type="entry name" value="LRR_dom_sf"/>
</dbReference>
<dbReference type="InterPro" id="IPR006553">
    <property type="entry name" value="Leu-rich_rpt_Cys-con_subtyp"/>
</dbReference>
<dbReference type="GO" id="GO:0019005">
    <property type="term" value="C:SCF ubiquitin ligase complex"/>
    <property type="evidence" value="ECO:0007669"/>
    <property type="project" value="TreeGrafter"/>
</dbReference>
<name>A0A1L0CTP7_9ASCO</name>
<keyword evidence="4" id="KW-1185">Reference proteome</keyword>
<dbReference type="AlphaFoldDB" id="A0A1L0CTP7"/>
<evidence type="ECO:0000313" key="3">
    <source>
        <dbReference type="EMBL" id="SGZ46244.1"/>
    </source>
</evidence>
<feature type="compositionally biased region" description="Low complexity" evidence="1">
    <location>
        <begin position="90"/>
        <end position="107"/>
    </location>
</feature>
<evidence type="ECO:0000259" key="2">
    <source>
        <dbReference type="Pfam" id="PF23550"/>
    </source>
</evidence>
<dbReference type="OrthoDB" id="1924287at2759"/>
<feature type="compositionally biased region" description="Low complexity" evidence="1">
    <location>
        <begin position="40"/>
        <end position="50"/>
    </location>
</feature>
<protein>
    <submittedName>
        <fullName evidence="3">CIC11C00000002527</fullName>
    </submittedName>
</protein>
<dbReference type="SUPFAM" id="SSF52047">
    <property type="entry name" value="RNI-like"/>
    <property type="match status" value="1"/>
</dbReference>